<protein>
    <submittedName>
        <fullName evidence="1">Uncharacterized protein</fullName>
    </submittedName>
</protein>
<name>A0A183NG84_9TREM</name>
<dbReference type="AlphaFoldDB" id="A0A183NG84"/>
<dbReference type="Proteomes" id="UP000269396">
    <property type="component" value="Unassembled WGS sequence"/>
</dbReference>
<evidence type="ECO:0000313" key="2">
    <source>
        <dbReference type="Proteomes" id="UP000269396"/>
    </source>
</evidence>
<dbReference type="EMBL" id="UZAL01001160">
    <property type="protein sequence ID" value="VDO75625.1"/>
    <property type="molecule type" value="Genomic_DNA"/>
</dbReference>
<accession>A0A183NG84</accession>
<reference evidence="1 2" key="1">
    <citation type="submission" date="2018-11" db="EMBL/GenBank/DDBJ databases">
        <authorList>
            <consortium name="Pathogen Informatics"/>
        </authorList>
    </citation>
    <scope>NUCLEOTIDE SEQUENCE [LARGE SCALE GENOMIC DNA]</scope>
    <source>
        <strain>Denwood</strain>
        <strain evidence="2">Zambia</strain>
    </source>
</reference>
<proteinExistence type="predicted"/>
<organism evidence="1 2">
    <name type="scientific">Schistosoma mattheei</name>
    <dbReference type="NCBI Taxonomy" id="31246"/>
    <lineage>
        <taxon>Eukaryota</taxon>
        <taxon>Metazoa</taxon>
        <taxon>Spiralia</taxon>
        <taxon>Lophotrochozoa</taxon>
        <taxon>Platyhelminthes</taxon>
        <taxon>Trematoda</taxon>
        <taxon>Digenea</taxon>
        <taxon>Strigeidida</taxon>
        <taxon>Schistosomatoidea</taxon>
        <taxon>Schistosomatidae</taxon>
        <taxon>Schistosoma</taxon>
    </lineage>
</organism>
<sequence length="110" mass="12239">MVGVGFTGSFSAEESNMTLESSFFKTNNRTAFFLNNLLNCPTWTSLTSTALRKSSNSRSSIAFPIPKAFFRRANDIKPYVCGALTKVTVIRAPQGHHKVSNIQCRFDELL</sequence>
<keyword evidence="2" id="KW-1185">Reference proteome</keyword>
<evidence type="ECO:0000313" key="1">
    <source>
        <dbReference type="EMBL" id="VDO75625.1"/>
    </source>
</evidence>
<gene>
    <name evidence="1" type="ORF">SMTD_LOCUS1120</name>
</gene>